<dbReference type="Proteomes" id="UP000242447">
    <property type="component" value="Chromosome"/>
</dbReference>
<evidence type="ECO:0000313" key="3">
    <source>
        <dbReference type="Proteomes" id="UP000242447"/>
    </source>
</evidence>
<evidence type="ECO:0000313" key="2">
    <source>
        <dbReference type="EMBL" id="ARO15433.1"/>
    </source>
</evidence>
<dbReference type="RefSeq" id="WP_085786832.1">
    <property type="nucleotide sequence ID" value="NZ_CP019937.1"/>
</dbReference>
<gene>
    <name evidence="2" type="ORF">BVG79_02093</name>
</gene>
<reference evidence="2 3" key="1">
    <citation type="submission" date="2017-02" db="EMBL/GenBank/DDBJ databases">
        <title>Ketogulonicigenium robustum SPU B003 Genome sequencing and assembly.</title>
        <authorList>
            <person name="Li Y."/>
            <person name="Liu L."/>
            <person name="Wang C."/>
            <person name="Zhang M."/>
            <person name="Zhang T."/>
            <person name="Zhang Y."/>
        </authorList>
    </citation>
    <scope>NUCLEOTIDE SEQUENCE [LARGE SCALE GENOMIC DNA]</scope>
    <source>
        <strain evidence="2 3">SPU_B003</strain>
    </source>
</reference>
<keyword evidence="1" id="KW-0732">Signal</keyword>
<evidence type="ECO:0000256" key="1">
    <source>
        <dbReference type="SAM" id="SignalP"/>
    </source>
</evidence>
<feature type="signal peptide" evidence="1">
    <location>
        <begin position="1"/>
        <end position="26"/>
    </location>
</feature>
<protein>
    <submittedName>
        <fullName evidence="2">Uncharacterized protein</fullName>
    </submittedName>
</protein>
<accession>A0A1W6P1Y6</accession>
<organism evidence="2 3">
    <name type="scientific">Ketogulonicigenium robustum</name>
    <dbReference type="NCBI Taxonomy" id="92947"/>
    <lineage>
        <taxon>Bacteria</taxon>
        <taxon>Pseudomonadati</taxon>
        <taxon>Pseudomonadota</taxon>
        <taxon>Alphaproteobacteria</taxon>
        <taxon>Rhodobacterales</taxon>
        <taxon>Roseobacteraceae</taxon>
        <taxon>Ketogulonicigenium</taxon>
    </lineage>
</organism>
<dbReference type="OrthoDB" id="7844595at2"/>
<dbReference type="STRING" id="92947.BVG79_02093"/>
<keyword evidence="3" id="KW-1185">Reference proteome</keyword>
<name>A0A1W6P1Y6_9RHOB</name>
<feature type="chain" id="PRO_5010884501" evidence="1">
    <location>
        <begin position="27"/>
        <end position="258"/>
    </location>
</feature>
<sequence length="258" mass="28243">MAFSRVFSAVPLIGFAAALLPVAAFAQDRNPNTTFSVPSGCQAYLTVQGRACTVAHHFTCNGDPEGYQRRVDITEEGVVYVGMIDAETQWIESRHLRSGLTDRLLPDSIDPASLSELIATGRNDYDFMTLSTAQDGSSFVMQYRGYDKLTGETLTVDGATLEQTEFNISAYDAGGQLVWQSQGNEFINRDWRMFLSGSSQISTPEDTFSEDNTPVRIIRPGEAGFLSAIPAFGCGVLLSSLPQSPFESDIQESRHDQL</sequence>
<dbReference type="EMBL" id="CP019937">
    <property type="protein sequence ID" value="ARO15433.1"/>
    <property type="molecule type" value="Genomic_DNA"/>
</dbReference>
<dbReference type="AlphaFoldDB" id="A0A1W6P1Y6"/>
<dbReference type="KEGG" id="kro:BVG79_02093"/>
<proteinExistence type="predicted"/>